<gene>
    <name evidence="3" type="ORF">LAME_0F09846G</name>
</gene>
<dbReference type="Pfam" id="PF22542">
    <property type="entry name" value="Utp8_C"/>
    <property type="match status" value="1"/>
</dbReference>
<dbReference type="InterPro" id="IPR018843">
    <property type="entry name" value="Utp8_b-prop"/>
</dbReference>
<dbReference type="Proteomes" id="UP000191144">
    <property type="component" value="Chromosome F"/>
</dbReference>
<proteinExistence type="predicted"/>
<dbReference type="Pfam" id="PF10395">
    <property type="entry name" value="Utp8_b_propeller"/>
    <property type="match status" value="1"/>
</dbReference>
<dbReference type="InterPro" id="IPR053881">
    <property type="entry name" value="Utp8_C"/>
</dbReference>
<evidence type="ECO:0000259" key="2">
    <source>
        <dbReference type="Pfam" id="PF22542"/>
    </source>
</evidence>
<sequence length="645" mass="71974">MPSISQPFRLAVLPKIASLNNYASQANLLPVADTLTASTNYITVGISGSAISQFVVNPTPKPVYNLPISSISTVTASDVAESTAGNELWCYALQANKTFSINCVEKPASSAPATDSHFGETHTSNKIAVADRAVSIKVLGLMKTIVVVLRSGLVQFYDFSLKLQFSYDSSYKDVQFVQHFSNEANEQFVFLLSDVEGSKASFKLLKISANLALPIKELSAIILENFSLKDSSVFYQFGNVYRLHGTSIDIYSLPYFQHIHNIALPFLKEGSETSFKPISKNRALLTSDNHIYLLDLLHNAILSHRELTHLKTFQLLSTAIIPGNFNANNETMAVGVSVKHGANSTSSLDIVNIDVGTGTLKDSVGKGFSLRNSRDRHLQPLLEDSSDVETHEFNYDQILKDLKKAKGNIGKFDSLFFKKLGIKKDYYTESDRFVNGQEFLRDVVSIIYDNFDTEYPKALPYLLTHPLFPKSHTPGILQKLKDHPRLFKQAIVTCPNLSLDELLQELFTVINEEICLDLSLRILQDFNKEAIKEAIKTKSKVDVNNFIDFVIGENVDEDRLKNKPRLFQLLGLILDTVGLFALTEETLAKLSEYIERQLSVVRQNVELFHLLEDKNLKSTINPFQGEALVPTEGSIAAYSVEQLEL</sequence>
<name>A0A1G4JV59_9SACH</name>
<dbReference type="AlphaFoldDB" id="A0A1G4JV59"/>
<keyword evidence="4" id="KW-1185">Reference proteome</keyword>
<dbReference type="EMBL" id="LT598477">
    <property type="protein sequence ID" value="SCU94897.1"/>
    <property type="molecule type" value="Genomic_DNA"/>
</dbReference>
<reference evidence="4" key="1">
    <citation type="submission" date="2016-03" db="EMBL/GenBank/DDBJ databases">
        <authorList>
            <person name="Devillers Hugo."/>
        </authorList>
    </citation>
    <scope>NUCLEOTIDE SEQUENCE [LARGE SCALE GENOMIC DNA]</scope>
</reference>
<accession>A0A1G4JV59</accession>
<protein>
    <submittedName>
        <fullName evidence="3">LAME_0F09846g1_1</fullName>
    </submittedName>
</protein>
<evidence type="ECO:0000259" key="1">
    <source>
        <dbReference type="Pfam" id="PF10395"/>
    </source>
</evidence>
<feature type="domain" description="Utp8 beta-propeller" evidence="1">
    <location>
        <begin position="1"/>
        <end position="368"/>
    </location>
</feature>
<evidence type="ECO:0000313" key="4">
    <source>
        <dbReference type="Proteomes" id="UP000191144"/>
    </source>
</evidence>
<evidence type="ECO:0000313" key="3">
    <source>
        <dbReference type="EMBL" id="SCU94897.1"/>
    </source>
</evidence>
<dbReference type="OrthoDB" id="4055624at2759"/>
<organism evidence="3 4">
    <name type="scientific">Lachancea meyersii CBS 8951</name>
    <dbReference type="NCBI Taxonomy" id="1266667"/>
    <lineage>
        <taxon>Eukaryota</taxon>
        <taxon>Fungi</taxon>
        <taxon>Dikarya</taxon>
        <taxon>Ascomycota</taxon>
        <taxon>Saccharomycotina</taxon>
        <taxon>Saccharomycetes</taxon>
        <taxon>Saccharomycetales</taxon>
        <taxon>Saccharomycetaceae</taxon>
        <taxon>Lachancea</taxon>
    </lineage>
</organism>
<feature type="domain" description="Utp8 C-terminal" evidence="2">
    <location>
        <begin position="376"/>
        <end position="615"/>
    </location>
</feature>